<dbReference type="AlphaFoldDB" id="A0AAE8ZZ38"/>
<dbReference type="Pfam" id="PF01579">
    <property type="entry name" value="DUF19"/>
    <property type="match status" value="1"/>
</dbReference>
<evidence type="ECO:0000313" key="3">
    <source>
        <dbReference type="EMBL" id="ULT86349.1"/>
    </source>
</evidence>
<evidence type="ECO:0000259" key="2">
    <source>
        <dbReference type="Pfam" id="PF01579"/>
    </source>
</evidence>
<name>A0AAE8ZZ38_CAEBR</name>
<dbReference type="InterPro" id="IPR016638">
    <property type="entry name" value="UPF0376"/>
</dbReference>
<dbReference type="InterPro" id="IPR002542">
    <property type="entry name" value="T20D4.11-like_dom"/>
</dbReference>
<dbReference type="PANTHER" id="PTHR21453:SF7">
    <property type="entry name" value="DUF19 DOMAIN-CONTAINING PROTEIN"/>
    <property type="match status" value="1"/>
</dbReference>
<gene>
    <name evidence="3" type="ORF">L3Y34_006197</name>
</gene>
<feature type="domain" description="T20D4.11-like" evidence="2">
    <location>
        <begin position="20"/>
        <end position="180"/>
    </location>
</feature>
<protein>
    <recommendedName>
        <fullName evidence="2">T20D4.11-like domain-containing protein</fullName>
    </recommendedName>
</protein>
<accession>A0AAE8ZZ38</accession>
<keyword evidence="1" id="KW-0732">Signal</keyword>
<organism evidence="3 4">
    <name type="scientific">Caenorhabditis briggsae</name>
    <dbReference type="NCBI Taxonomy" id="6238"/>
    <lineage>
        <taxon>Eukaryota</taxon>
        <taxon>Metazoa</taxon>
        <taxon>Ecdysozoa</taxon>
        <taxon>Nematoda</taxon>
        <taxon>Chromadorea</taxon>
        <taxon>Rhabditida</taxon>
        <taxon>Rhabditina</taxon>
        <taxon>Rhabditomorpha</taxon>
        <taxon>Rhabditoidea</taxon>
        <taxon>Rhabditidae</taxon>
        <taxon>Peloderinae</taxon>
        <taxon>Caenorhabditis</taxon>
    </lineage>
</organism>
<sequence>MIFFACVLFGLVFGYDGSECNPAEWYIAVKCSIKHGELLSQAKILDLKNDYNMRKINMTCTDFLKCSTQFKCGRTKKDVEEIEKAVFVCNFVAFLISPGFVDCVDKVDSKKSTCLQEWDPFPDLEGTEEENKVKQKEACRNFFGKDNCMEKEMVDMYSMDLWEDFRKHYLVLNKIFKACDFD</sequence>
<evidence type="ECO:0000256" key="1">
    <source>
        <dbReference type="SAM" id="SignalP"/>
    </source>
</evidence>
<dbReference type="PIRSF" id="PIRSF015697">
    <property type="entry name" value="UCP015697"/>
    <property type="match status" value="1"/>
</dbReference>
<feature type="signal peptide" evidence="1">
    <location>
        <begin position="1"/>
        <end position="20"/>
    </location>
</feature>
<evidence type="ECO:0000313" key="4">
    <source>
        <dbReference type="Proteomes" id="UP000827892"/>
    </source>
</evidence>
<dbReference type="OMA" id="STCVQGW"/>
<dbReference type="PANTHER" id="PTHR21453">
    <property type="entry name" value="DUF19 DOMAIN-CONTAINING PROTEIN-RELATED-RELATED"/>
    <property type="match status" value="1"/>
</dbReference>
<reference evidence="3 4" key="1">
    <citation type="submission" date="2022-02" db="EMBL/GenBank/DDBJ databases">
        <title>Chromosome-level reference genomes for two strains of Caenorhabditis briggsae: an improved platform for comparative genomics.</title>
        <authorList>
            <person name="Stevens L."/>
            <person name="Andersen E.C."/>
        </authorList>
    </citation>
    <scope>NUCLEOTIDE SEQUENCE [LARGE SCALE GENOMIC DNA]</scope>
    <source>
        <strain evidence="3">QX1410_ONT</strain>
        <tissue evidence="3">Whole-organism</tissue>
    </source>
</reference>
<feature type="chain" id="PRO_5042178910" description="T20D4.11-like domain-containing protein" evidence="1">
    <location>
        <begin position="21"/>
        <end position="182"/>
    </location>
</feature>
<dbReference type="EMBL" id="CP090895">
    <property type="protein sequence ID" value="ULT86349.1"/>
    <property type="molecule type" value="Genomic_DNA"/>
</dbReference>
<proteinExistence type="predicted"/>
<dbReference type="KEGG" id="cbr:CBG_00754"/>
<dbReference type="Proteomes" id="UP000827892">
    <property type="component" value="Chromosome V"/>
</dbReference>